<organism evidence="1 2">
    <name type="scientific">Agaricus bisporus var. burnettii (strain JB137-S8 / ATCC MYA-4627 / FGSC 10392)</name>
    <name type="common">White button mushroom</name>
    <dbReference type="NCBI Taxonomy" id="597362"/>
    <lineage>
        <taxon>Eukaryota</taxon>
        <taxon>Fungi</taxon>
        <taxon>Dikarya</taxon>
        <taxon>Basidiomycota</taxon>
        <taxon>Agaricomycotina</taxon>
        <taxon>Agaricomycetes</taxon>
        <taxon>Agaricomycetidae</taxon>
        <taxon>Agaricales</taxon>
        <taxon>Agaricineae</taxon>
        <taxon>Agaricaceae</taxon>
        <taxon>Agaricus</taxon>
    </lineage>
</organism>
<dbReference type="Proteomes" id="UP000008493">
    <property type="component" value="Unassembled WGS sequence"/>
</dbReference>
<evidence type="ECO:0000313" key="1">
    <source>
        <dbReference type="EMBL" id="EKM75567.1"/>
    </source>
</evidence>
<dbReference type="Gene3D" id="3.80.10.10">
    <property type="entry name" value="Ribonuclease Inhibitor"/>
    <property type="match status" value="1"/>
</dbReference>
<name>K5WYB8_AGABU</name>
<dbReference type="KEGG" id="abp:AGABI1DRAFT132106"/>
<dbReference type="OMA" id="CGHADAI"/>
<dbReference type="AlphaFoldDB" id="K5WYB8"/>
<gene>
    <name evidence="1" type="ORF">AGABI1DRAFT_132106</name>
</gene>
<sequence length="661" mass="77180">MPPQKVLDLSSDKPFGILRTPVPNLFGHNTSIGRDDVISIRTAFSAVEMRLSGLVDSSHISDSKRFVREHRKLLSSWTRRVPPEILILIFLHCLDPVRLSPPWYLSHICRYWRELALHTPQLWTRIPLPTLLNRSRVAEALVAFMPEYIGRSKDQAITFRWEGNWDPRMLDEDDEFEDPLCGHADAILDLLIQHAERWGSVSIVSGRWTQKLAQQLAQLYYRLTRLYHLGLDIEGFQVTSTEVFRATPRLKDIDLYTTVDQGTLQSFPNFIQWDELQRLKFELPTSAPLSFLSLCNKLVVLDIEFFGWEAPTSGPDKIILPNLRHLRFNSSLDSSVEHFEFFISPVLEDFRTCRIPEAEPLNIFVRFLQRNAKTLKYLTFGSSQHIPPSNALRSSLTLLPFPKLVHLEYLQLYYPYFDTVPSFISTISQETNFSRLHTLHLLLNNDYHLDYSRSKVLSNDLNALVRWAETPDSGSCLRHVEIISGQGSDVLDLFYLLEGWYIEDQDHEIIRFVKEELCELKLRRIYSFPFVNTDSIIVDVFNESQTQGVSDCLDTMELEIVNDVKLLYRTQVHFILHALGKMSPDQFTPESDQISERALALIKKWRYLFEDDIPRRRWMHKGLEKIVYIPIDDEFYRPNVEYWMYGLKPYFGNGCTEDVFF</sequence>
<dbReference type="EMBL" id="JH971411">
    <property type="protein sequence ID" value="EKM75567.1"/>
    <property type="molecule type" value="Genomic_DNA"/>
</dbReference>
<proteinExistence type="predicted"/>
<evidence type="ECO:0000313" key="2">
    <source>
        <dbReference type="Proteomes" id="UP000008493"/>
    </source>
</evidence>
<accession>K5WYB8</accession>
<dbReference type="InParanoid" id="K5WYB8"/>
<dbReference type="HOGENOM" id="CLU_023633_0_0_1"/>
<reference evidence="2" key="1">
    <citation type="journal article" date="2012" name="Proc. Natl. Acad. Sci. U.S.A.">
        <title>Genome sequence of the button mushroom Agaricus bisporus reveals mechanisms governing adaptation to a humic-rich ecological niche.</title>
        <authorList>
            <person name="Morin E."/>
            <person name="Kohler A."/>
            <person name="Baker A.R."/>
            <person name="Foulongne-Oriol M."/>
            <person name="Lombard V."/>
            <person name="Nagy L.G."/>
            <person name="Ohm R.A."/>
            <person name="Patyshakuliyeva A."/>
            <person name="Brun A."/>
            <person name="Aerts A.L."/>
            <person name="Bailey A.M."/>
            <person name="Billette C."/>
            <person name="Coutinho P.M."/>
            <person name="Deakin G."/>
            <person name="Doddapaneni H."/>
            <person name="Floudas D."/>
            <person name="Grimwood J."/>
            <person name="Hilden K."/>
            <person name="Kuees U."/>
            <person name="LaButti K.M."/>
            <person name="Lapidus A."/>
            <person name="Lindquist E.A."/>
            <person name="Lucas S.M."/>
            <person name="Murat C."/>
            <person name="Riley R.W."/>
            <person name="Salamov A.A."/>
            <person name="Schmutz J."/>
            <person name="Subramanian V."/>
            <person name="Woesten H.A.B."/>
            <person name="Xu J."/>
            <person name="Eastwood D.C."/>
            <person name="Foster G.D."/>
            <person name="Sonnenberg A.S."/>
            <person name="Cullen D."/>
            <person name="de Vries R.P."/>
            <person name="Lundell T."/>
            <person name="Hibbett D.S."/>
            <person name="Henrissat B."/>
            <person name="Burton K.S."/>
            <person name="Kerrigan R.W."/>
            <person name="Challen M.P."/>
            <person name="Grigoriev I.V."/>
            <person name="Martin F."/>
        </authorList>
    </citation>
    <scope>NUCLEOTIDE SEQUENCE [LARGE SCALE GENOMIC DNA]</scope>
    <source>
        <strain evidence="2">JB137-S8 / ATCC MYA-4627 / FGSC 10392</strain>
    </source>
</reference>
<protein>
    <submittedName>
        <fullName evidence="1">Uncharacterized protein</fullName>
    </submittedName>
</protein>
<dbReference type="OrthoDB" id="3224080at2759"/>
<dbReference type="InterPro" id="IPR032675">
    <property type="entry name" value="LRR_dom_sf"/>
</dbReference>
<dbReference type="GeneID" id="18827601"/>
<keyword evidence="2" id="KW-1185">Reference proteome</keyword>
<dbReference type="RefSeq" id="XP_007333782.1">
    <property type="nucleotide sequence ID" value="XM_007333720.1"/>
</dbReference>
<dbReference type="Gene3D" id="1.20.1280.50">
    <property type="match status" value="1"/>
</dbReference>
<dbReference type="SUPFAM" id="SSF52058">
    <property type="entry name" value="L domain-like"/>
    <property type="match status" value="1"/>
</dbReference>